<organism evidence="1">
    <name type="scientific">uncultured marine group II/III euryarchaeote KM3_149_F06</name>
    <dbReference type="NCBI Taxonomy" id="1457885"/>
    <lineage>
        <taxon>Archaea</taxon>
        <taxon>Methanobacteriati</taxon>
        <taxon>Methanobacteriota</taxon>
        <taxon>environmental samples</taxon>
    </lineage>
</organism>
<dbReference type="AlphaFoldDB" id="A0A075GIW2"/>
<accession>A0A075GIW2</accession>
<dbReference type="InterPro" id="IPR038695">
    <property type="entry name" value="Saro_0823-like_sf"/>
</dbReference>
<sequence length="113" mass="13477">MSGKISLNFSGKSIELEVKKTNLFSKFFGLMFRSSETENLLFDFARDCKIRIHSLFVFFPFLIIWLNEENKVVGHEIVRPFRFSVSSKKRFKKFVEVPINRKNQRILDFFDDN</sequence>
<dbReference type="Gene3D" id="2.60.120.1140">
    <property type="entry name" value="Protein of unknown function DUF192"/>
    <property type="match status" value="1"/>
</dbReference>
<evidence type="ECO:0000313" key="1">
    <source>
        <dbReference type="EMBL" id="AIF01508.1"/>
    </source>
</evidence>
<protein>
    <submittedName>
        <fullName evidence="1">Uncharacterized protein</fullName>
    </submittedName>
</protein>
<name>A0A075GIW2_9EURY</name>
<reference evidence="1" key="1">
    <citation type="journal article" date="2014" name="Genome Biol. Evol.">
        <title>Pangenome evidence for extensive interdomain horizontal transfer affecting lineage core and shell genes in uncultured planktonic thaumarchaeota and euryarchaeota.</title>
        <authorList>
            <person name="Deschamps P."/>
            <person name="Zivanovic Y."/>
            <person name="Moreira D."/>
            <person name="Rodriguez-Valera F."/>
            <person name="Lopez-Garcia P."/>
        </authorList>
    </citation>
    <scope>NUCLEOTIDE SEQUENCE</scope>
</reference>
<proteinExistence type="predicted"/>
<dbReference type="EMBL" id="KF900623">
    <property type="protein sequence ID" value="AIF01508.1"/>
    <property type="molecule type" value="Genomic_DNA"/>
</dbReference>